<protein>
    <submittedName>
        <fullName evidence="3">Uncharacterized protein</fullName>
    </submittedName>
</protein>
<reference evidence="3" key="1">
    <citation type="submission" date="2022-11" db="EMBL/GenBank/DDBJ databases">
        <authorList>
            <person name="Petersen C."/>
        </authorList>
    </citation>
    <scope>NUCLEOTIDE SEQUENCE</scope>
    <source>
        <strain evidence="3">IBT 29864</strain>
    </source>
</reference>
<evidence type="ECO:0000256" key="2">
    <source>
        <dbReference type="SAM" id="Phobius"/>
    </source>
</evidence>
<dbReference type="GeneID" id="81435721"/>
<accession>A0A9W9SMJ1</accession>
<feature type="region of interest" description="Disordered" evidence="1">
    <location>
        <begin position="77"/>
        <end position="132"/>
    </location>
</feature>
<keyword evidence="2" id="KW-1133">Transmembrane helix</keyword>
<keyword evidence="2" id="KW-0812">Transmembrane</keyword>
<keyword evidence="2" id="KW-0472">Membrane</keyword>
<dbReference type="AlphaFoldDB" id="A0A9W9SMJ1"/>
<dbReference type="Proteomes" id="UP001147782">
    <property type="component" value="Unassembled WGS sequence"/>
</dbReference>
<feature type="transmembrane region" description="Helical" evidence="2">
    <location>
        <begin position="35"/>
        <end position="59"/>
    </location>
</feature>
<evidence type="ECO:0000256" key="1">
    <source>
        <dbReference type="SAM" id="MobiDB-lite"/>
    </source>
</evidence>
<evidence type="ECO:0000313" key="4">
    <source>
        <dbReference type="Proteomes" id="UP001147782"/>
    </source>
</evidence>
<feature type="transmembrane region" description="Helical" evidence="2">
    <location>
        <begin position="12"/>
        <end position="29"/>
    </location>
</feature>
<keyword evidence="4" id="KW-1185">Reference proteome</keyword>
<dbReference type="RefSeq" id="XP_056558756.1">
    <property type="nucleotide sequence ID" value="XM_056696544.1"/>
</dbReference>
<sequence length="132" mass="14880">MTLTVWDAIYSFLLAFPFLLPALVLLHLLPSQHLFIWTLFALIFLSLSLCFVVVVFFLAGLRFFSALTSLASHYELSSRSEPVDAKDHVGSKETPSQPRRASKEPPSVKKSPKRDTRRGSLPHLVTVQPSDW</sequence>
<reference evidence="3" key="2">
    <citation type="journal article" date="2023" name="IMA Fungus">
        <title>Comparative genomic study of the Penicillium genus elucidates a diverse pangenome and 15 lateral gene transfer events.</title>
        <authorList>
            <person name="Petersen C."/>
            <person name="Sorensen T."/>
            <person name="Nielsen M.R."/>
            <person name="Sondergaard T.E."/>
            <person name="Sorensen J.L."/>
            <person name="Fitzpatrick D.A."/>
            <person name="Frisvad J.C."/>
            <person name="Nielsen K.L."/>
        </authorList>
    </citation>
    <scope>NUCLEOTIDE SEQUENCE</scope>
    <source>
        <strain evidence="3">IBT 29864</strain>
    </source>
</reference>
<organism evidence="3 4">
    <name type="scientific">Penicillium cataractarum</name>
    <dbReference type="NCBI Taxonomy" id="2100454"/>
    <lineage>
        <taxon>Eukaryota</taxon>
        <taxon>Fungi</taxon>
        <taxon>Dikarya</taxon>
        <taxon>Ascomycota</taxon>
        <taxon>Pezizomycotina</taxon>
        <taxon>Eurotiomycetes</taxon>
        <taxon>Eurotiomycetidae</taxon>
        <taxon>Eurotiales</taxon>
        <taxon>Aspergillaceae</taxon>
        <taxon>Penicillium</taxon>
    </lineage>
</organism>
<name>A0A9W9SMJ1_9EURO</name>
<feature type="compositionally biased region" description="Basic and acidic residues" evidence="1">
    <location>
        <begin position="77"/>
        <end position="91"/>
    </location>
</feature>
<gene>
    <name evidence="3" type="ORF">N7496_003613</name>
</gene>
<evidence type="ECO:0000313" key="3">
    <source>
        <dbReference type="EMBL" id="KAJ5381185.1"/>
    </source>
</evidence>
<comment type="caution">
    <text evidence="3">The sequence shown here is derived from an EMBL/GenBank/DDBJ whole genome shotgun (WGS) entry which is preliminary data.</text>
</comment>
<feature type="compositionally biased region" description="Basic and acidic residues" evidence="1">
    <location>
        <begin position="101"/>
        <end position="118"/>
    </location>
</feature>
<dbReference type="EMBL" id="JAPZBS010000002">
    <property type="protein sequence ID" value="KAJ5381185.1"/>
    <property type="molecule type" value="Genomic_DNA"/>
</dbReference>
<proteinExistence type="predicted"/>